<sequence length="287" mass="32207">MPTPFYPSLPLRPSICATTPRVPSSENSSAYCSASSASFASFVTRTLLPPWILRRSTETERIEDRHQRIMAERTVTVVGPDSGPEAPFPLLMEGPVQHGQKRGGDKLGIPTANLPVDRSGKEDAASGVYFGYASLLLPSTHADHPSRSSNSNPNPPEKKWHIYPMVMSIGYNPYFSNKERTAEANLLHIFDDSFYDVPMRLLILGYIRPELDYAGMDKLIADINADRRDAYVSLRTRKGWVPKEGAWIPSEEEVEVEAEGERKRKWQITKDVTWEAGTLDASWLVRD</sequence>
<protein>
    <recommendedName>
        <fullName evidence="5">Riboflavin kinase</fullName>
        <ecNumber evidence="4">2.7.1.26</ecNumber>
    </recommendedName>
    <alternativeName>
        <fullName evidence="12">Flavin mononucleotide kinase 1</fullName>
    </alternativeName>
</protein>
<dbReference type="GeneID" id="63776818"/>
<keyword evidence="8" id="KW-0808">Transferase</keyword>
<dbReference type="GO" id="GO:0009231">
    <property type="term" value="P:riboflavin biosynthetic process"/>
    <property type="evidence" value="ECO:0007669"/>
    <property type="project" value="InterPro"/>
</dbReference>
<dbReference type="Pfam" id="PF01687">
    <property type="entry name" value="Flavokinase"/>
    <property type="match status" value="1"/>
</dbReference>
<accession>A0A1Y2DTS8</accession>
<name>A0A1Y2DTS8_9PEZI</name>
<organism evidence="15 16">
    <name type="scientific">Pseudomassariella vexata</name>
    <dbReference type="NCBI Taxonomy" id="1141098"/>
    <lineage>
        <taxon>Eukaryota</taxon>
        <taxon>Fungi</taxon>
        <taxon>Dikarya</taxon>
        <taxon>Ascomycota</taxon>
        <taxon>Pezizomycotina</taxon>
        <taxon>Sordariomycetes</taxon>
        <taxon>Xylariomycetidae</taxon>
        <taxon>Amphisphaeriales</taxon>
        <taxon>Pseudomassariaceae</taxon>
        <taxon>Pseudomassariella</taxon>
    </lineage>
</organism>
<comment type="caution">
    <text evidence="15">The sequence shown here is derived from an EMBL/GenBank/DDBJ whole genome shotgun (WGS) entry which is preliminary data.</text>
</comment>
<keyword evidence="11" id="KW-0067">ATP-binding</keyword>
<dbReference type="InterPro" id="IPR015865">
    <property type="entry name" value="Riboflavin_kinase_bac/euk"/>
</dbReference>
<evidence type="ECO:0000256" key="4">
    <source>
        <dbReference type="ARBA" id="ARBA00012105"/>
    </source>
</evidence>
<evidence type="ECO:0000256" key="11">
    <source>
        <dbReference type="ARBA" id="ARBA00022840"/>
    </source>
</evidence>
<dbReference type="STRING" id="1141098.A0A1Y2DTS8"/>
<dbReference type="SUPFAM" id="SSF82114">
    <property type="entry name" value="Riboflavin kinase-like"/>
    <property type="match status" value="1"/>
</dbReference>
<dbReference type="RefSeq" id="XP_040714390.1">
    <property type="nucleotide sequence ID" value="XM_040860606.1"/>
</dbReference>
<gene>
    <name evidence="15" type="ORF">BCR38DRAFT_439056</name>
</gene>
<evidence type="ECO:0000259" key="14">
    <source>
        <dbReference type="SMART" id="SM00904"/>
    </source>
</evidence>
<evidence type="ECO:0000256" key="12">
    <source>
        <dbReference type="ARBA" id="ARBA00029960"/>
    </source>
</evidence>
<keyword evidence="7" id="KW-0288">FMN</keyword>
<dbReference type="Proteomes" id="UP000193689">
    <property type="component" value="Unassembled WGS sequence"/>
</dbReference>
<keyword evidence="10" id="KW-0418">Kinase</keyword>
<dbReference type="GO" id="GO:0005524">
    <property type="term" value="F:ATP binding"/>
    <property type="evidence" value="ECO:0007669"/>
    <property type="project" value="UniProtKB-KW"/>
</dbReference>
<comment type="catalytic activity">
    <reaction evidence="13">
        <text>riboflavin + ATP = FMN + ADP + H(+)</text>
        <dbReference type="Rhea" id="RHEA:14357"/>
        <dbReference type="ChEBI" id="CHEBI:15378"/>
        <dbReference type="ChEBI" id="CHEBI:30616"/>
        <dbReference type="ChEBI" id="CHEBI:57986"/>
        <dbReference type="ChEBI" id="CHEBI:58210"/>
        <dbReference type="ChEBI" id="CHEBI:456216"/>
        <dbReference type="EC" id="2.7.1.26"/>
    </reaction>
</comment>
<dbReference type="OrthoDB" id="276388at2759"/>
<feature type="domain" description="Riboflavin kinase" evidence="14">
    <location>
        <begin position="90"/>
        <end position="235"/>
    </location>
</feature>
<evidence type="ECO:0000256" key="8">
    <source>
        <dbReference type="ARBA" id="ARBA00022679"/>
    </source>
</evidence>
<dbReference type="FunCoup" id="A0A1Y2DTS8">
    <property type="interactions" value="383"/>
</dbReference>
<evidence type="ECO:0000256" key="13">
    <source>
        <dbReference type="ARBA" id="ARBA00047880"/>
    </source>
</evidence>
<keyword evidence="6" id="KW-0285">Flavoprotein</keyword>
<dbReference type="EC" id="2.7.1.26" evidence="4"/>
<proteinExistence type="inferred from homology"/>
<dbReference type="GO" id="GO:0005739">
    <property type="term" value="C:mitochondrion"/>
    <property type="evidence" value="ECO:0007669"/>
    <property type="project" value="TreeGrafter"/>
</dbReference>
<reference evidence="15 16" key="1">
    <citation type="submission" date="2016-07" db="EMBL/GenBank/DDBJ databases">
        <title>Pervasive Adenine N6-methylation of Active Genes in Fungi.</title>
        <authorList>
            <consortium name="DOE Joint Genome Institute"/>
            <person name="Mondo S.J."/>
            <person name="Dannebaum R.O."/>
            <person name="Kuo R.C."/>
            <person name="Labutti K."/>
            <person name="Haridas S."/>
            <person name="Kuo A."/>
            <person name="Salamov A."/>
            <person name="Ahrendt S.R."/>
            <person name="Lipzen A."/>
            <person name="Sullivan W."/>
            <person name="Andreopoulos W.B."/>
            <person name="Clum A."/>
            <person name="Lindquist E."/>
            <person name="Daum C."/>
            <person name="Ramamoorthy G.K."/>
            <person name="Gryganskyi A."/>
            <person name="Culley D."/>
            <person name="Magnuson J.K."/>
            <person name="James T.Y."/>
            <person name="O'Malley M.A."/>
            <person name="Stajich J.E."/>
            <person name="Spatafora J.W."/>
            <person name="Visel A."/>
            <person name="Grigoriev I.V."/>
        </authorList>
    </citation>
    <scope>NUCLEOTIDE SEQUENCE [LARGE SCALE GENOMIC DNA]</scope>
    <source>
        <strain evidence="15 16">CBS 129021</strain>
    </source>
</reference>
<dbReference type="UniPathway" id="UPA00276">
    <property type="reaction ID" value="UER00406"/>
</dbReference>
<evidence type="ECO:0000256" key="2">
    <source>
        <dbReference type="ARBA" id="ARBA00005201"/>
    </source>
</evidence>
<dbReference type="PANTHER" id="PTHR22749">
    <property type="entry name" value="RIBOFLAVIN KINASE/FMN ADENYLYLTRANSFERASE"/>
    <property type="match status" value="1"/>
</dbReference>
<dbReference type="GO" id="GO:0008531">
    <property type="term" value="F:riboflavin kinase activity"/>
    <property type="evidence" value="ECO:0007669"/>
    <property type="project" value="UniProtKB-EC"/>
</dbReference>
<dbReference type="AlphaFoldDB" id="A0A1Y2DTS8"/>
<dbReference type="GO" id="GO:0009398">
    <property type="term" value="P:FMN biosynthetic process"/>
    <property type="evidence" value="ECO:0007669"/>
    <property type="project" value="UniProtKB-UniPathway"/>
</dbReference>
<comment type="function">
    <text evidence="1">Catalyzes the phosphorylation of riboflavin (vitamin B2) to form flavin mononucleotide (FMN) coenzyme.</text>
</comment>
<evidence type="ECO:0000256" key="9">
    <source>
        <dbReference type="ARBA" id="ARBA00022741"/>
    </source>
</evidence>
<comment type="pathway">
    <text evidence="2">Cofactor biosynthesis; FMN biosynthesis; FMN from riboflavin (ATP route): step 1/1.</text>
</comment>
<evidence type="ECO:0000256" key="6">
    <source>
        <dbReference type="ARBA" id="ARBA00022630"/>
    </source>
</evidence>
<evidence type="ECO:0000313" key="16">
    <source>
        <dbReference type="Proteomes" id="UP000193689"/>
    </source>
</evidence>
<evidence type="ECO:0000256" key="1">
    <source>
        <dbReference type="ARBA" id="ARBA00003572"/>
    </source>
</evidence>
<comment type="similarity">
    <text evidence="3">Belongs to the flavokinase family.</text>
</comment>
<dbReference type="InParanoid" id="A0A1Y2DTS8"/>
<dbReference type="PANTHER" id="PTHR22749:SF6">
    <property type="entry name" value="RIBOFLAVIN KINASE"/>
    <property type="match status" value="1"/>
</dbReference>
<evidence type="ECO:0000256" key="7">
    <source>
        <dbReference type="ARBA" id="ARBA00022643"/>
    </source>
</evidence>
<evidence type="ECO:0000256" key="5">
    <source>
        <dbReference type="ARBA" id="ARBA00017394"/>
    </source>
</evidence>
<keyword evidence="16" id="KW-1185">Reference proteome</keyword>
<dbReference type="InterPro" id="IPR023468">
    <property type="entry name" value="Riboflavin_kinase"/>
</dbReference>
<evidence type="ECO:0000256" key="3">
    <source>
        <dbReference type="ARBA" id="ARBA00010108"/>
    </source>
</evidence>
<evidence type="ECO:0000313" key="15">
    <source>
        <dbReference type="EMBL" id="ORY62554.1"/>
    </source>
</evidence>
<keyword evidence="9" id="KW-0547">Nucleotide-binding</keyword>
<dbReference type="Gene3D" id="2.40.30.30">
    <property type="entry name" value="Riboflavin kinase-like"/>
    <property type="match status" value="1"/>
</dbReference>
<dbReference type="SMART" id="SM00904">
    <property type="entry name" value="Flavokinase"/>
    <property type="match status" value="1"/>
</dbReference>
<dbReference type="EMBL" id="MCFJ01000009">
    <property type="protein sequence ID" value="ORY62554.1"/>
    <property type="molecule type" value="Genomic_DNA"/>
</dbReference>
<evidence type="ECO:0000256" key="10">
    <source>
        <dbReference type="ARBA" id="ARBA00022777"/>
    </source>
</evidence>
<dbReference type="InterPro" id="IPR023465">
    <property type="entry name" value="Riboflavin_kinase_dom_sf"/>
</dbReference>